<keyword evidence="1" id="KW-0597">Phosphoprotein</keyword>
<protein>
    <submittedName>
        <fullName evidence="3">Pyridoxal-5'-phosphate-dependent protein beta subunit</fullName>
    </submittedName>
</protein>
<name>A0A1B7YM01_COLHI</name>
<keyword evidence="4" id="KW-1185">Reference proteome</keyword>
<feature type="modified residue" description="Phosphohistidine" evidence="1">
    <location>
        <position position="89"/>
    </location>
</feature>
<dbReference type="GO" id="GO:0000160">
    <property type="term" value="P:phosphorelay signal transduction system"/>
    <property type="evidence" value="ECO:0007669"/>
    <property type="project" value="InterPro"/>
</dbReference>
<evidence type="ECO:0000313" key="3">
    <source>
        <dbReference type="EMBL" id="OBR13073.1"/>
    </source>
</evidence>
<dbReference type="VEuPathDB" id="FungiDB:CH63R_01799"/>
<dbReference type="Proteomes" id="UP000092177">
    <property type="component" value="Chromosome 2"/>
</dbReference>
<dbReference type="EMBL" id="LTAN01000002">
    <property type="protein sequence ID" value="OBR13073.1"/>
    <property type="molecule type" value="Genomic_DNA"/>
</dbReference>
<evidence type="ECO:0000259" key="2">
    <source>
        <dbReference type="PROSITE" id="PS50894"/>
    </source>
</evidence>
<sequence>MIDVSLTAPNVSPEDVRDGLCDGPSERIATLQDLVSQRRQLSSQLKLHVDSFSEDLLEDMVSRVQRMVLEFRDAIARQEEPFWVLEERHRLFAAAESMG</sequence>
<dbReference type="InterPro" id="IPR008207">
    <property type="entry name" value="Sig_transdc_His_kin_Hpt_dom"/>
</dbReference>
<proteinExistence type="predicted"/>
<dbReference type="AlphaFoldDB" id="A0A1B7YM01"/>
<gene>
    <name evidence="3" type="ORF">CH63R_01799</name>
</gene>
<dbReference type="RefSeq" id="XP_018161590.1">
    <property type="nucleotide sequence ID" value="XM_018296774.1"/>
</dbReference>
<evidence type="ECO:0000313" key="4">
    <source>
        <dbReference type="Proteomes" id="UP000092177"/>
    </source>
</evidence>
<accession>A0A1B7YM01</accession>
<evidence type="ECO:0000256" key="1">
    <source>
        <dbReference type="PROSITE-ProRule" id="PRU00110"/>
    </source>
</evidence>
<organism evidence="3 4">
    <name type="scientific">Colletotrichum higginsianum (strain IMI 349063)</name>
    <name type="common">Crucifer anthracnose fungus</name>
    <dbReference type="NCBI Taxonomy" id="759273"/>
    <lineage>
        <taxon>Eukaryota</taxon>
        <taxon>Fungi</taxon>
        <taxon>Dikarya</taxon>
        <taxon>Ascomycota</taxon>
        <taxon>Pezizomycotina</taxon>
        <taxon>Sordariomycetes</taxon>
        <taxon>Hypocreomycetidae</taxon>
        <taxon>Glomerellales</taxon>
        <taxon>Glomerellaceae</taxon>
        <taxon>Colletotrichum</taxon>
        <taxon>Colletotrichum destructivum species complex</taxon>
    </lineage>
</organism>
<dbReference type="KEGG" id="chig:CH63R_01799"/>
<dbReference type="GeneID" id="28860881"/>
<feature type="domain" description="HPt" evidence="2">
    <location>
        <begin position="49"/>
        <end position="99"/>
    </location>
</feature>
<reference evidence="4" key="1">
    <citation type="journal article" date="2017" name="BMC Genomics">
        <title>Gapless genome assembly of Colletotrichum higginsianum reveals chromosome structure and association of transposable elements with secondary metabolite gene clusters.</title>
        <authorList>
            <person name="Dallery J.-F."/>
            <person name="Lapalu N."/>
            <person name="Zampounis A."/>
            <person name="Pigne S."/>
            <person name="Luyten I."/>
            <person name="Amselem J."/>
            <person name="Wittenberg A.H.J."/>
            <person name="Zhou S."/>
            <person name="de Queiroz M.V."/>
            <person name="Robin G.P."/>
            <person name="Auger A."/>
            <person name="Hainaut M."/>
            <person name="Henrissat B."/>
            <person name="Kim K.-T."/>
            <person name="Lee Y.-H."/>
            <person name="Lespinet O."/>
            <person name="Schwartz D.C."/>
            <person name="Thon M.R."/>
            <person name="O'Connell R.J."/>
        </authorList>
    </citation>
    <scope>NUCLEOTIDE SEQUENCE [LARGE SCALE GENOMIC DNA]</scope>
    <source>
        <strain evidence="4">IMI 349063</strain>
    </source>
</reference>
<dbReference type="PROSITE" id="PS50894">
    <property type="entry name" value="HPT"/>
    <property type="match status" value="1"/>
</dbReference>
<comment type="caution">
    <text evidence="3">The sequence shown here is derived from an EMBL/GenBank/DDBJ whole genome shotgun (WGS) entry which is preliminary data.</text>
</comment>